<evidence type="ECO:0000313" key="11">
    <source>
        <dbReference type="EMBL" id="GAA4309463.1"/>
    </source>
</evidence>
<name>A0ABP8FRT9_9BACT</name>
<evidence type="ECO:0000256" key="1">
    <source>
        <dbReference type="ARBA" id="ARBA00004383"/>
    </source>
</evidence>
<dbReference type="SUPFAM" id="SSF82185">
    <property type="entry name" value="Histone H3 K4-specific methyltransferase SET7/9 N-terminal domain"/>
    <property type="match status" value="1"/>
</dbReference>
<evidence type="ECO:0000256" key="6">
    <source>
        <dbReference type="ARBA" id="ARBA00022692"/>
    </source>
</evidence>
<dbReference type="Gene3D" id="3.30.1150.10">
    <property type="match status" value="1"/>
</dbReference>
<proteinExistence type="inferred from homology"/>
<evidence type="ECO:0000256" key="3">
    <source>
        <dbReference type="ARBA" id="ARBA00022448"/>
    </source>
</evidence>
<reference evidence="12" key="1">
    <citation type="journal article" date="2019" name="Int. J. Syst. Evol. Microbiol.">
        <title>The Global Catalogue of Microorganisms (GCM) 10K type strain sequencing project: providing services to taxonomists for standard genome sequencing and annotation.</title>
        <authorList>
            <consortium name="The Broad Institute Genomics Platform"/>
            <consortium name="The Broad Institute Genome Sequencing Center for Infectious Disease"/>
            <person name="Wu L."/>
            <person name="Ma J."/>
        </authorList>
    </citation>
    <scope>NUCLEOTIDE SEQUENCE [LARGE SCALE GENOMIC DNA]</scope>
    <source>
        <strain evidence="12">JCM 17917</strain>
    </source>
</reference>
<gene>
    <name evidence="11" type="ORF">GCM10023183_26650</name>
</gene>
<dbReference type="InterPro" id="IPR051045">
    <property type="entry name" value="TonB-dependent_transducer"/>
</dbReference>
<organism evidence="11 12">
    <name type="scientific">Nibribacter koreensis</name>
    <dbReference type="NCBI Taxonomy" id="1084519"/>
    <lineage>
        <taxon>Bacteria</taxon>
        <taxon>Pseudomonadati</taxon>
        <taxon>Bacteroidota</taxon>
        <taxon>Cytophagia</taxon>
        <taxon>Cytophagales</taxon>
        <taxon>Hymenobacteraceae</taxon>
        <taxon>Nibribacter</taxon>
    </lineage>
</organism>
<dbReference type="NCBIfam" id="TIGR01352">
    <property type="entry name" value="tonB_Cterm"/>
    <property type="match status" value="1"/>
</dbReference>
<dbReference type="SUPFAM" id="SSF74653">
    <property type="entry name" value="TolA/TonB C-terminal domain"/>
    <property type="match status" value="1"/>
</dbReference>
<dbReference type="PANTHER" id="PTHR33446">
    <property type="entry name" value="PROTEIN TONB-RELATED"/>
    <property type="match status" value="1"/>
</dbReference>
<evidence type="ECO:0000256" key="7">
    <source>
        <dbReference type="ARBA" id="ARBA00022927"/>
    </source>
</evidence>
<keyword evidence="12" id="KW-1185">Reference proteome</keyword>
<evidence type="ECO:0000313" key="12">
    <source>
        <dbReference type="Proteomes" id="UP001501844"/>
    </source>
</evidence>
<evidence type="ECO:0000256" key="8">
    <source>
        <dbReference type="ARBA" id="ARBA00022989"/>
    </source>
</evidence>
<protein>
    <recommendedName>
        <fullName evidence="10">TonB C-terminal domain-containing protein</fullName>
    </recommendedName>
</protein>
<accession>A0ABP8FRT9</accession>
<evidence type="ECO:0000256" key="9">
    <source>
        <dbReference type="ARBA" id="ARBA00023136"/>
    </source>
</evidence>
<sequence length="260" mass="30131">MVWFLSVTAGYGQTDSVTYFDDSFNHTQKDKTTFYRVTQITDPAARSGSKKDFYITGEKYQEQHYSKLDSVLHGPSITWYKSGQLKSRTHYSHGYPEGTSEDWFEDGTLKWIHQYVHGRLEGERRTYYANKQLKRRDVYSKGELVEGHCYDEQGMKIPYYEFEVMPQYPGGMPALKRYLSKKIKVTVNRSRKEQEGEVLLSFIINKEGGVENISVVKTTHQELADAGIKALLAMPKWKPGSQDGREVSVKYNVPYKVRFN</sequence>
<comment type="similarity">
    <text evidence="2">Belongs to the TonB family.</text>
</comment>
<keyword evidence="5" id="KW-0997">Cell inner membrane</keyword>
<keyword evidence="3" id="KW-0813">Transport</keyword>
<evidence type="ECO:0000256" key="2">
    <source>
        <dbReference type="ARBA" id="ARBA00006555"/>
    </source>
</evidence>
<dbReference type="Gene3D" id="2.20.110.10">
    <property type="entry name" value="Histone H3 K4-specific methyltransferase SET7/9 N-terminal domain"/>
    <property type="match status" value="1"/>
</dbReference>
<comment type="caution">
    <text evidence="11">The sequence shown here is derived from an EMBL/GenBank/DDBJ whole genome shotgun (WGS) entry which is preliminary data.</text>
</comment>
<evidence type="ECO:0000259" key="10">
    <source>
        <dbReference type="PROSITE" id="PS52015"/>
    </source>
</evidence>
<keyword evidence="7" id="KW-0653">Protein transport</keyword>
<evidence type="ECO:0000256" key="5">
    <source>
        <dbReference type="ARBA" id="ARBA00022519"/>
    </source>
</evidence>
<evidence type="ECO:0000256" key="4">
    <source>
        <dbReference type="ARBA" id="ARBA00022475"/>
    </source>
</evidence>
<keyword evidence="9" id="KW-0472">Membrane</keyword>
<keyword evidence="6" id="KW-0812">Transmembrane</keyword>
<dbReference type="PROSITE" id="PS52015">
    <property type="entry name" value="TONB_CTD"/>
    <property type="match status" value="1"/>
</dbReference>
<feature type="domain" description="TonB C-terminal" evidence="10">
    <location>
        <begin position="170"/>
        <end position="260"/>
    </location>
</feature>
<keyword evidence="4" id="KW-1003">Cell membrane</keyword>
<dbReference type="InterPro" id="IPR037682">
    <property type="entry name" value="TonB_C"/>
</dbReference>
<dbReference type="Pfam" id="PF03544">
    <property type="entry name" value="TonB_C"/>
    <property type="match status" value="1"/>
</dbReference>
<keyword evidence="8" id="KW-1133">Transmembrane helix</keyword>
<dbReference type="InterPro" id="IPR011652">
    <property type="entry name" value="MORN_2"/>
</dbReference>
<dbReference type="InterPro" id="IPR006260">
    <property type="entry name" value="TonB/TolA_C"/>
</dbReference>
<dbReference type="Proteomes" id="UP001501844">
    <property type="component" value="Unassembled WGS sequence"/>
</dbReference>
<dbReference type="Pfam" id="PF07661">
    <property type="entry name" value="MORN_2"/>
    <property type="match status" value="2"/>
</dbReference>
<dbReference type="PANTHER" id="PTHR33446:SF2">
    <property type="entry name" value="PROTEIN TONB"/>
    <property type="match status" value="1"/>
</dbReference>
<comment type="subcellular location">
    <subcellularLocation>
        <location evidence="1">Cell inner membrane</location>
        <topology evidence="1">Single-pass membrane protein</topology>
        <orientation evidence="1">Periplasmic side</orientation>
    </subcellularLocation>
</comment>
<dbReference type="EMBL" id="BAABGX010000002">
    <property type="protein sequence ID" value="GAA4309463.1"/>
    <property type="molecule type" value="Genomic_DNA"/>
</dbReference>